<evidence type="ECO:0000313" key="10">
    <source>
        <dbReference type="EMBL" id="RSH82740.1"/>
    </source>
</evidence>
<feature type="region of interest" description="Disordered" evidence="8">
    <location>
        <begin position="78"/>
        <end position="118"/>
    </location>
</feature>
<evidence type="ECO:0000256" key="7">
    <source>
        <dbReference type="ARBA" id="ARBA00023136"/>
    </source>
</evidence>
<comment type="subcellular location">
    <subcellularLocation>
        <location evidence="1">Mitochondrion membrane</location>
        <topology evidence="1">Single-pass membrane protein</topology>
    </subcellularLocation>
</comment>
<feature type="compositionally biased region" description="Low complexity" evidence="8">
    <location>
        <begin position="35"/>
        <end position="53"/>
    </location>
</feature>
<feature type="compositionally biased region" description="Low complexity" evidence="8">
    <location>
        <begin position="80"/>
        <end position="95"/>
    </location>
</feature>
<evidence type="ECO:0000313" key="11">
    <source>
        <dbReference type="Proteomes" id="UP000279236"/>
    </source>
</evidence>
<dbReference type="OrthoDB" id="436405at2759"/>
<dbReference type="Proteomes" id="UP000279236">
    <property type="component" value="Unassembled WGS sequence"/>
</dbReference>
<comment type="caution">
    <text evidence="10">The sequence shown here is derived from an EMBL/GenBank/DDBJ whole genome shotgun (WGS) entry which is preliminary data.</text>
</comment>
<dbReference type="GO" id="GO:0005744">
    <property type="term" value="C:TIM23 mitochondrial import inner membrane translocase complex"/>
    <property type="evidence" value="ECO:0007669"/>
    <property type="project" value="InterPro"/>
</dbReference>
<comment type="similarity">
    <text evidence="2">Belongs to the TIM21 family.</text>
</comment>
<dbReference type="STRING" id="105984.A0A427XV85"/>
<dbReference type="EMBL" id="RSCE01000005">
    <property type="protein sequence ID" value="RSH82740.1"/>
    <property type="molecule type" value="Genomic_DNA"/>
</dbReference>
<dbReference type="GO" id="GO:0030150">
    <property type="term" value="P:protein import into mitochondrial matrix"/>
    <property type="evidence" value="ECO:0007669"/>
    <property type="project" value="InterPro"/>
</dbReference>
<dbReference type="AlphaFoldDB" id="A0A427XV85"/>
<evidence type="ECO:0008006" key="12">
    <source>
        <dbReference type="Google" id="ProtNLM"/>
    </source>
</evidence>
<keyword evidence="7 9" id="KW-0472">Membrane</keyword>
<dbReference type="RefSeq" id="XP_028476972.1">
    <property type="nucleotide sequence ID" value="XM_028623079.1"/>
</dbReference>
<dbReference type="Pfam" id="PF08294">
    <property type="entry name" value="TIM21"/>
    <property type="match status" value="1"/>
</dbReference>
<evidence type="ECO:0000256" key="1">
    <source>
        <dbReference type="ARBA" id="ARBA00004304"/>
    </source>
</evidence>
<keyword evidence="3 9" id="KW-0812">Transmembrane</keyword>
<organism evidence="10 11">
    <name type="scientific">Apiotrichum porosum</name>
    <dbReference type="NCBI Taxonomy" id="105984"/>
    <lineage>
        <taxon>Eukaryota</taxon>
        <taxon>Fungi</taxon>
        <taxon>Dikarya</taxon>
        <taxon>Basidiomycota</taxon>
        <taxon>Agaricomycotina</taxon>
        <taxon>Tremellomycetes</taxon>
        <taxon>Trichosporonales</taxon>
        <taxon>Trichosporonaceae</taxon>
        <taxon>Apiotrichum</taxon>
    </lineage>
</organism>
<reference evidence="10 11" key="1">
    <citation type="submission" date="2018-11" db="EMBL/GenBank/DDBJ databases">
        <title>Genome sequence of Apiotrichum porosum DSM 27194.</title>
        <authorList>
            <person name="Aliyu H."/>
            <person name="Gorte O."/>
            <person name="Ochsenreither K."/>
        </authorList>
    </citation>
    <scope>NUCLEOTIDE SEQUENCE [LARGE SCALE GENOMIC DNA]</scope>
    <source>
        <strain evidence="10 11">DSM 27194</strain>
    </source>
</reference>
<dbReference type="PANTHER" id="PTHR13032">
    <property type="entry name" value="MITOCHONDRIAL IMPORT INNER MEMBRANE TRANSLOCASE SUBUNIT TIM21"/>
    <property type="match status" value="1"/>
</dbReference>
<evidence type="ECO:0000256" key="5">
    <source>
        <dbReference type="ARBA" id="ARBA00022989"/>
    </source>
</evidence>
<dbReference type="GeneID" id="39592277"/>
<evidence type="ECO:0000256" key="3">
    <source>
        <dbReference type="ARBA" id="ARBA00022692"/>
    </source>
</evidence>
<keyword evidence="4" id="KW-0809">Transit peptide</keyword>
<sequence length="424" mass="45149">MPARISIARLASTIASGQGAACRPLAAFAFTLPSPASSAPTSSRCRSHTTSSSLPTRFPPAASVLRSSGAVFSAKQKHVASSTGSGASARRGLATHSDEPFKASHHPGGKSRPETVEETLRRLETEARKLGDGGRDHAGPFPLGVGPSGRNKTWKSWRELRFSGKLWRTTQQMGNLTIILVGVGLLVILSIALSTELFAKNSPSVLYSQCIDMIRDSDALNAYFLPPMSFTHSPHSSAPTRGTAPVVHRAVRHPSSGRDHLILTFWVHGRGRDEPEPLGWAKRWWAEGETQLRKFASFVGLVEPVEDPTAADAAVAAAHNAVANAEAAAEEQGPGFLGRLTSAFAFRGPTSGVSIRSASRTPPPPGTYKVGEVRADYVKNAAGHYTMLALVVDVPSSRAPYPGRALVFWSPEADREGLLGRRSG</sequence>
<feature type="region of interest" description="Disordered" evidence="8">
    <location>
        <begin position="35"/>
        <end position="59"/>
    </location>
</feature>
<evidence type="ECO:0000256" key="4">
    <source>
        <dbReference type="ARBA" id="ARBA00022946"/>
    </source>
</evidence>
<dbReference type="InterPro" id="IPR013261">
    <property type="entry name" value="Tim21"/>
</dbReference>
<keyword evidence="5 9" id="KW-1133">Transmembrane helix</keyword>
<evidence type="ECO:0000256" key="8">
    <source>
        <dbReference type="SAM" id="MobiDB-lite"/>
    </source>
</evidence>
<feature type="transmembrane region" description="Helical" evidence="9">
    <location>
        <begin position="176"/>
        <end position="199"/>
    </location>
</feature>
<accession>A0A427XV85</accession>
<keyword evidence="11" id="KW-1185">Reference proteome</keyword>
<evidence type="ECO:0000256" key="6">
    <source>
        <dbReference type="ARBA" id="ARBA00023128"/>
    </source>
</evidence>
<name>A0A427XV85_9TREE</name>
<evidence type="ECO:0000256" key="2">
    <source>
        <dbReference type="ARBA" id="ARBA00010867"/>
    </source>
</evidence>
<keyword evidence="6" id="KW-0496">Mitochondrion</keyword>
<dbReference type="PANTHER" id="PTHR13032:SF6">
    <property type="entry name" value="MITOCHONDRIAL IMPORT INNER MEMBRANE TRANSLOCASE SUBUNIT TIM21"/>
    <property type="match status" value="1"/>
</dbReference>
<evidence type="ECO:0000256" key="9">
    <source>
        <dbReference type="SAM" id="Phobius"/>
    </source>
</evidence>
<gene>
    <name evidence="10" type="ORF">EHS24_007734</name>
</gene>
<protein>
    <recommendedName>
        <fullName evidence="12">Mitochondrial import inner membrane translocase subunit Tim21</fullName>
    </recommendedName>
</protein>
<proteinExistence type="inferred from homology"/>